<evidence type="ECO:0000313" key="3">
    <source>
        <dbReference type="EMBL" id="WMN11193.1"/>
    </source>
</evidence>
<dbReference type="EMBL" id="CP129971">
    <property type="protein sequence ID" value="WMN11193.1"/>
    <property type="molecule type" value="Genomic_DNA"/>
</dbReference>
<feature type="domain" description="Tail specific protease" evidence="2">
    <location>
        <begin position="103"/>
        <end position="298"/>
    </location>
</feature>
<evidence type="ECO:0000256" key="1">
    <source>
        <dbReference type="SAM" id="SignalP"/>
    </source>
</evidence>
<gene>
    <name evidence="3" type="ORF">QYS49_37525</name>
</gene>
<dbReference type="Pfam" id="PF11918">
    <property type="entry name" value="Peptidase_S41_N"/>
    <property type="match status" value="1"/>
</dbReference>
<dbReference type="KEGG" id="msaa:QYS49_37525"/>
<dbReference type="InterPro" id="IPR005151">
    <property type="entry name" value="Tail-specific_protease"/>
</dbReference>
<dbReference type="Gene3D" id="3.30.750.44">
    <property type="match status" value="1"/>
</dbReference>
<dbReference type="PANTHER" id="PTHR11261">
    <property type="entry name" value="INTERPHOTORECEPTOR RETINOID-BINDING PROTEIN"/>
    <property type="match status" value="1"/>
</dbReference>
<reference evidence="3 4" key="1">
    <citation type="submission" date="2023-08" db="EMBL/GenBank/DDBJ databases">
        <title>Comparative genomics and taxonomic characterization of three novel marine species of genus Marivirga.</title>
        <authorList>
            <person name="Muhammad N."/>
            <person name="Kim S.-G."/>
        </authorList>
    </citation>
    <scope>NUCLEOTIDE SEQUENCE [LARGE SCALE GENOMIC DNA]</scope>
    <source>
        <strain evidence="3 4">BDSF4-3</strain>
    </source>
</reference>
<organism evidence="3 4">
    <name type="scientific">Marivirga salinarum</name>
    <dbReference type="NCBI Taxonomy" id="3059078"/>
    <lineage>
        <taxon>Bacteria</taxon>
        <taxon>Pseudomonadati</taxon>
        <taxon>Bacteroidota</taxon>
        <taxon>Cytophagia</taxon>
        <taxon>Cytophagales</taxon>
        <taxon>Marivirgaceae</taxon>
        <taxon>Marivirga</taxon>
    </lineage>
</organism>
<dbReference type="SMART" id="SM00245">
    <property type="entry name" value="TSPc"/>
    <property type="match status" value="1"/>
</dbReference>
<dbReference type="Gene3D" id="3.90.226.10">
    <property type="entry name" value="2-enoyl-CoA Hydratase, Chain A, domain 1"/>
    <property type="match status" value="1"/>
</dbReference>
<accession>A0AA51RC27</accession>
<name>A0AA51RC27_9BACT</name>
<dbReference type="CDD" id="cd07563">
    <property type="entry name" value="Peptidase_S41_IRBP"/>
    <property type="match status" value="1"/>
</dbReference>
<dbReference type="GO" id="GO:0006508">
    <property type="term" value="P:proteolysis"/>
    <property type="evidence" value="ECO:0007669"/>
    <property type="project" value="InterPro"/>
</dbReference>
<dbReference type="Pfam" id="PF03572">
    <property type="entry name" value="Peptidase_S41"/>
    <property type="match status" value="1"/>
</dbReference>
<feature type="signal peptide" evidence="1">
    <location>
        <begin position="1"/>
        <end position="22"/>
    </location>
</feature>
<dbReference type="PANTHER" id="PTHR11261:SF3">
    <property type="entry name" value="RETINOL-BINDING PROTEIN 3"/>
    <property type="match status" value="1"/>
</dbReference>
<dbReference type="SUPFAM" id="SSF52096">
    <property type="entry name" value="ClpP/crotonase"/>
    <property type="match status" value="1"/>
</dbReference>
<protein>
    <submittedName>
        <fullName evidence="3">S41 family peptidase</fullName>
    </submittedName>
</protein>
<sequence length="445" mass="50830">MMNRLKETLTVLLICFPFLNNAQSAADVVRKVQELMLENYIFLDKAKETNAHLDSLLAANFFEDFDHPPKFAQALSVEMQKITKDKHLNIVPPPPPPHPNEENEELDFITRHLRNMERFRNGGFGNIDLLAGNVGYVELKGFRREDIPKVDAVMEYFSTADAIIIDLRENGGGNSLGLYWSSYFLKKGVGLSGKYERRTDSYSELLTVTVKGQKRLEIPLFILTSDFTFSAAEAFAYDLQSRKRAVIVGENTGGGAHPVNFMPIAQGYGILMPYARSINPITESNWEGIGVTPDIPTTSEDAFEKARKLAQDAAKSYREEPFNKLKALLAKNKITEEEEAMVYDLFKLLLRRKHLEDFMINHMGYFYLDNQKMHSAFIIFKTNLRLFPDSPNAHDSFAEFLALQGKKDEALNHYQQAVTLAKAQDDEQQEMYKRNLLEFESKINR</sequence>
<dbReference type="AlphaFoldDB" id="A0AA51RC27"/>
<evidence type="ECO:0000313" key="4">
    <source>
        <dbReference type="Proteomes" id="UP001230496"/>
    </source>
</evidence>
<dbReference type="GO" id="GO:0008236">
    <property type="term" value="F:serine-type peptidase activity"/>
    <property type="evidence" value="ECO:0007669"/>
    <property type="project" value="InterPro"/>
</dbReference>
<keyword evidence="1" id="KW-0732">Signal</keyword>
<dbReference type="Gene3D" id="1.25.40.10">
    <property type="entry name" value="Tetratricopeptide repeat domain"/>
    <property type="match status" value="1"/>
</dbReference>
<dbReference type="InterPro" id="IPR029045">
    <property type="entry name" value="ClpP/crotonase-like_dom_sf"/>
</dbReference>
<dbReference type="Proteomes" id="UP001230496">
    <property type="component" value="Chromosome"/>
</dbReference>
<feature type="chain" id="PRO_5041428343" evidence="1">
    <location>
        <begin position="23"/>
        <end position="445"/>
    </location>
</feature>
<dbReference type="RefSeq" id="WP_308348087.1">
    <property type="nucleotide sequence ID" value="NZ_CP129971.1"/>
</dbReference>
<keyword evidence="4" id="KW-1185">Reference proteome</keyword>
<dbReference type="SUPFAM" id="SSF48452">
    <property type="entry name" value="TPR-like"/>
    <property type="match status" value="1"/>
</dbReference>
<proteinExistence type="predicted"/>
<dbReference type="InterPro" id="IPR011990">
    <property type="entry name" value="TPR-like_helical_dom_sf"/>
</dbReference>
<evidence type="ECO:0000259" key="2">
    <source>
        <dbReference type="SMART" id="SM00245"/>
    </source>
</evidence>